<proteinExistence type="predicted"/>
<sequence length="39" mass="4113">MTKGPRSMSAGPSTWTAQVLLTGEQQGLGLGMKSTHNRP</sequence>
<accession>A0ABY2BPV1</accession>
<reference evidence="1 2" key="1">
    <citation type="journal article" date="2015" name="Stand. Genomic Sci.">
        <title>Genomic Encyclopedia of Bacterial and Archaeal Type Strains, Phase III: the genomes of soil and plant-associated and newly described type strains.</title>
        <authorList>
            <person name="Whitman W.B."/>
            <person name="Woyke T."/>
            <person name="Klenk H.P."/>
            <person name="Zhou Y."/>
            <person name="Lilburn T.G."/>
            <person name="Beck B.J."/>
            <person name="De Vos P."/>
            <person name="Vandamme P."/>
            <person name="Eisen J.A."/>
            <person name="Garrity G."/>
            <person name="Hugenholtz P."/>
            <person name="Kyrpides N.C."/>
        </authorList>
    </citation>
    <scope>NUCLEOTIDE SEQUENCE [LARGE SCALE GENOMIC DNA]</scope>
    <source>
        <strain evidence="1 2">VKM Ac-2538</strain>
    </source>
</reference>
<dbReference type="EMBL" id="SLWM01000003">
    <property type="protein sequence ID" value="TCO27449.1"/>
    <property type="molecule type" value="Genomic_DNA"/>
</dbReference>
<protein>
    <submittedName>
        <fullName evidence="1">Uncharacterized protein</fullName>
    </submittedName>
</protein>
<organism evidence="1 2">
    <name type="scientific">Kribbella orskensis</name>
    <dbReference type="NCBI Taxonomy" id="2512216"/>
    <lineage>
        <taxon>Bacteria</taxon>
        <taxon>Bacillati</taxon>
        <taxon>Actinomycetota</taxon>
        <taxon>Actinomycetes</taxon>
        <taxon>Propionibacteriales</taxon>
        <taxon>Kribbellaceae</taxon>
        <taxon>Kribbella</taxon>
    </lineage>
</organism>
<dbReference type="Proteomes" id="UP000295818">
    <property type="component" value="Unassembled WGS sequence"/>
</dbReference>
<evidence type="ECO:0000313" key="2">
    <source>
        <dbReference type="Proteomes" id="UP000295818"/>
    </source>
</evidence>
<evidence type="ECO:0000313" key="1">
    <source>
        <dbReference type="EMBL" id="TCO27449.1"/>
    </source>
</evidence>
<comment type="caution">
    <text evidence="1">The sequence shown here is derived from an EMBL/GenBank/DDBJ whole genome shotgun (WGS) entry which is preliminary data.</text>
</comment>
<name>A0ABY2BPV1_9ACTN</name>
<keyword evidence="2" id="KW-1185">Reference proteome</keyword>
<gene>
    <name evidence="1" type="ORF">EV644_103147</name>
</gene>